<evidence type="ECO:0000313" key="2">
    <source>
        <dbReference type="Proteomes" id="UP000316471"/>
    </source>
</evidence>
<evidence type="ECO:0000313" key="1">
    <source>
        <dbReference type="EMBL" id="TWI12628.1"/>
    </source>
</evidence>
<dbReference type="OrthoDB" id="6024680at2"/>
<proteinExistence type="predicted"/>
<organism evidence="1 2">
    <name type="scientific">Aerolutibacter ruishenii</name>
    <dbReference type="NCBI Taxonomy" id="686800"/>
    <lineage>
        <taxon>Bacteria</taxon>
        <taxon>Pseudomonadati</taxon>
        <taxon>Pseudomonadota</taxon>
        <taxon>Gammaproteobacteria</taxon>
        <taxon>Lysobacterales</taxon>
        <taxon>Lysobacteraceae</taxon>
        <taxon>Aerolutibacter</taxon>
    </lineage>
</organism>
<dbReference type="Pfam" id="PF11697">
    <property type="entry name" value="DUF3293"/>
    <property type="match status" value="1"/>
</dbReference>
<reference evidence="1 2" key="1">
    <citation type="journal article" date="2015" name="Stand. Genomic Sci.">
        <title>Genomic Encyclopedia of Bacterial and Archaeal Type Strains, Phase III: the genomes of soil and plant-associated and newly described type strains.</title>
        <authorList>
            <person name="Whitman W.B."/>
            <person name="Woyke T."/>
            <person name="Klenk H.P."/>
            <person name="Zhou Y."/>
            <person name="Lilburn T.G."/>
            <person name="Beck B.J."/>
            <person name="De Vos P."/>
            <person name="Vandamme P."/>
            <person name="Eisen J.A."/>
            <person name="Garrity G."/>
            <person name="Hugenholtz P."/>
            <person name="Kyrpides N.C."/>
        </authorList>
    </citation>
    <scope>NUCLEOTIDE SEQUENCE [LARGE SCALE GENOMIC DNA]</scope>
    <source>
        <strain evidence="1 2">CGMCC 1.10136</strain>
    </source>
</reference>
<protein>
    <submittedName>
        <fullName evidence="1">Uncharacterized protein DUF3293</fullName>
    </submittedName>
</protein>
<sequence length="157" mass="17212">MMREVQIVDAGELAAAYAQADYAVRLDGDTFRLKVGSAAGDVEAYWPAMHYAFITAWNPASRPTSDAANQRADSSLVAQLKAIGAPHQPAWAEDTSGDWRESGWLVAGLEPHMLDALAHEFGQAGVLHWDQGRPVRLKMYLSRPPHVPPAAHIDWVE</sequence>
<dbReference type="InterPro" id="IPR021710">
    <property type="entry name" value="DUF3293"/>
</dbReference>
<keyword evidence="2" id="KW-1185">Reference proteome</keyword>
<comment type="caution">
    <text evidence="1">The sequence shown here is derived from an EMBL/GenBank/DDBJ whole genome shotgun (WGS) entry which is preliminary data.</text>
</comment>
<dbReference type="AlphaFoldDB" id="A0A562LYM8"/>
<name>A0A562LYM8_9GAMM</name>
<accession>A0A562LYM8</accession>
<dbReference type="Proteomes" id="UP000316471">
    <property type="component" value="Unassembled WGS sequence"/>
</dbReference>
<dbReference type="EMBL" id="VLKP01000003">
    <property type="protein sequence ID" value="TWI12628.1"/>
    <property type="molecule type" value="Genomic_DNA"/>
</dbReference>
<gene>
    <name evidence="1" type="ORF">IP93_00973</name>
</gene>